<dbReference type="SUPFAM" id="SSF52833">
    <property type="entry name" value="Thioredoxin-like"/>
    <property type="match status" value="1"/>
</dbReference>
<dbReference type="OrthoDB" id="6105580at2"/>
<sequence length="119" mass="13346">MIRELSPAEVQEQMNQKETFVLNVIAAWCPDCMVRQQPHFPGFAQKMETAGIPVYQCCVQTEKLIFISDEHQSLTDAFGGHGYPRTVLIANGVMVDSRVEVMDALALSMLADEFLQQVL</sequence>
<evidence type="ECO:0008006" key="3">
    <source>
        <dbReference type="Google" id="ProtNLM"/>
    </source>
</evidence>
<protein>
    <recommendedName>
        <fullName evidence="3">Thioredoxin domain-containing protein</fullName>
    </recommendedName>
</protein>
<dbReference type="Proteomes" id="UP000011721">
    <property type="component" value="Chromosome"/>
</dbReference>
<accession>M1P7G1</accession>
<dbReference type="Gene3D" id="3.40.30.10">
    <property type="entry name" value="Glutaredoxin"/>
    <property type="match status" value="1"/>
</dbReference>
<gene>
    <name evidence="1" type="ordered locus">UWK_01060</name>
</gene>
<dbReference type="InterPro" id="IPR036249">
    <property type="entry name" value="Thioredoxin-like_sf"/>
</dbReference>
<evidence type="ECO:0000313" key="2">
    <source>
        <dbReference type="Proteomes" id="UP000011721"/>
    </source>
</evidence>
<dbReference type="EMBL" id="CP003985">
    <property type="protein sequence ID" value="AGF77632.1"/>
    <property type="molecule type" value="Genomic_DNA"/>
</dbReference>
<dbReference type="eggNOG" id="COG0526">
    <property type="taxonomic scope" value="Bacteria"/>
</dbReference>
<dbReference type="STRING" id="1167006.UWK_01060"/>
<evidence type="ECO:0000313" key="1">
    <source>
        <dbReference type="EMBL" id="AGF77632.1"/>
    </source>
</evidence>
<organism evidence="1 2">
    <name type="scientific">Desulfocapsa sulfexigens (strain DSM 10523 / SB164P1)</name>
    <dbReference type="NCBI Taxonomy" id="1167006"/>
    <lineage>
        <taxon>Bacteria</taxon>
        <taxon>Pseudomonadati</taxon>
        <taxon>Thermodesulfobacteriota</taxon>
        <taxon>Desulfobulbia</taxon>
        <taxon>Desulfobulbales</taxon>
        <taxon>Desulfocapsaceae</taxon>
        <taxon>Desulfocapsa</taxon>
    </lineage>
</organism>
<proteinExistence type="predicted"/>
<dbReference type="KEGG" id="dsf:UWK_01060"/>
<name>M1P7G1_DESSD</name>
<dbReference type="AlphaFoldDB" id="M1P7G1"/>
<dbReference type="HOGENOM" id="CLU_2057629_0_0_7"/>
<dbReference type="RefSeq" id="WP_015403328.1">
    <property type="nucleotide sequence ID" value="NC_020304.1"/>
</dbReference>
<reference evidence="2" key="1">
    <citation type="journal article" date="2013" name="Stand. Genomic Sci.">
        <title>Complete genome sequence of Desulfocapsa sulfexigens, a marine deltaproteobacterium specialized in disproportionating inorganic sulfur compounds.</title>
        <authorList>
            <person name="Finster K.W."/>
            <person name="Kjeldsen K.U."/>
            <person name="Kube M."/>
            <person name="Reinhardt R."/>
            <person name="Mussmann M."/>
            <person name="Amann R."/>
            <person name="Schreiber L."/>
        </authorList>
    </citation>
    <scope>NUCLEOTIDE SEQUENCE [LARGE SCALE GENOMIC DNA]</scope>
    <source>
        <strain evidence="2">DSM 10523 / SB164P1</strain>
    </source>
</reference>
<keyword evidence="2" id="KW-1185">Reference proteome</keyword>